<evidence type="ECO:0000259" key="20">
    <source>
        <dbReference type="PROSITE" id="PS50103"/>
    </source>
</evidence>
<dbReference type="GO" id="GO:0071007">
    <property type="term" value="C:U2-type catalytic step 2 spliceosome"/>
    <property type="evidence" value="ECO:0007669"/>
    <property type="project" value="TreeGrafter"/>
</dbReference>
<dbReference type="InterPro" id="IPR036855">
    <property type="entry name" value="Znf_CCCH_sf"/>
</dbReference>
<keyword evidence="11" id="KW-0508">mRNA splicing</keyword>
<evidence type="ECO:0000256" key="9">
    <source>
        <dbReference type="ARBA" id="ARBA00022833"/>
    </source>
</evidence>
<feature type="zinc finger region" description="C3H1-type" evidence="16">
    <location>
        <begin position="84"/>
        <end position="111"/>
    </location>
</feature>
<evidence type="ECO:0000256" key="11">
    <source>
        <dbReference type="ARBA" id="ARBA00023187"/>
    </source>
</evidence>
<dbReference type="PANTHER" id="PTHR14089">
    <property type="entry name" value="PRE-MRNA-SPLICING FACTOR RBM22"/>
    <property type="match status" value="1"/>
</dbReference>
<dbReference type="GO" id="GO:0036002">
    <property type="term" value="F:pre-mRNA binding"/>
    <property type="evidence" value="ECO:0007669"/>
    <property type="project" value="TreeGrafter"/>
</dbReference>
<proteinExistence type="inferred from homology"/>
<evidence type="ECO:0000256" key="10">
    <source>
        <dbReference type="ARBA" id="ARBA00022884"/>
    </source>
</evidence>
<dbReference type="Gene3D" id="3.30.70.330">
    <property type="match status" value="1"/>
</dbReference>
<evidence type="ECO:0000256" key="18">
    <source>
        <dbReference type="SAM" id="MobiDB-lite"/>
    </source>
</evidence>
<keyword evidence="8 16" id="KW-0863">Zinc-finger</keyword>
<evidence type="ECO:0000259" key="19">
    <source>
        <dbReference type="PROSITE" id="PS50102"/>
    </source>
</evidence>
<feature type="coiled-coil region" evidence="17">
    <location>
        <begin position="237"/>
        <end position="264"/>
    </location>
</feature>
<evidence type="ECO:0000256" key="15">
    <source>
        <dbReference type="PROSITE-ProRule" id="PRU00176"/>
    </source>
</evidence>
<feature type="domain" description="C3H1-type" evidence="20">
    <location>
        <begin position="84"/>
        <end position="111"/>
    </location>
</feature>
<evidence type="ECO:0000256" key="13">
    <source>
        <dbReference type="ARBA" id="ARBA00023306"/>
    </source>
</evidence>
<dbReference type="Proteomes" id="UP000189274">
    <property type="component" value="Unassembled WGS sequence"/>
</dbReference>
<dbReference type="EMBL" id="MQVM01000003">
    <property type="protein sequence ID" value="ONH76722.1"/>
    <property type="molecule type" value="Genomic_DNA"/>
</dbReference>
<gene>
    <name evidence="21" type="ORF">BOH78_0972</name>
</gene>
<feature type="compositionally biased region" description="Polar residues" evidence="18">
    <location>
        <begin position="1"/>
        <end position="13"/>
    </location>
</feature>
<keyword evidence="5" id="KW-0507">mRNA processing</keyword>
<dbReference type="GO" id="GO:0008380">
    <property type="term" value="P:RNA splicing"/>
    <property type="evidence" value="ECO:0007669"/>
    <property type="project" value="UniProtKB-KW"/>
</dbReference>
<comment type="subcellular location">
    <subcellularLocation>
        <location evidence="1">Nucleus</location>
    </subcellularLocation>
</comment>
<evidence type="ECO:0000313" key="22">
    <source>
        <dbReference type="Proteomes" id="UP000189274"/>
    </source>
</evidence>
<evidence type="ECO:0000256" key="12">
    <source>
        <dbReference type="ARBA" id="ARBA00023242"/>
    </source>
</evidence>
<keyword evidence="10 15" id="KW-0694">RNA-binding</keyword>
<dbReference type="InterPro" id="IPR039171">
    <property type="entry name" value="Cwc2/Slt11"/>
</dbReference>
<dbReference type="AlphaFoldDB" id="A0A1V2LTF7"/>
<evidence type="ECO:0000256" key="4">
    <source>
        <dbReference type="ARBA" id="ARBA00017295"/>
    </source>
</evidence>
<dbReference type="Pfam" id="PF16131">
    <property type="entry name" value="Torus"/>
    <property type="match status" value="1"/>
</dbReference>
<evidence type="ECO:0000313" key="21">
    <source>
        <dbReference type="EMBL" id="ONH76722.1"/>
    </source>
</evidence>
<dbReference type="GO" id="GO:0006397">
    <property type="term" value="P:mRNA processing"/>
    <property type="evidence" value="ECO:0007669"/>
    <property type="project" value="UniProtKB-KW"/>
</dbReference>
<dbReference type="InterPro" id="IPR032297">
    <property type="entry name" value="Torus"/>
</dbReference>
<dbReference type="InterPro" id="IPR000504">
    <property type="entry name" value="RRM_dom"/>
</dbReference>
<dbReference type="PANTHER" id="PTHR14089:SF2">
    <property type="entry name" value="PRE-MRNA-SPLICING FACTOR CWC2"/>
    <property type="match status" value="1"/>
</dbReference>
<comment type="caution">
    <text evidence="21">The sequence shown here is derived from an EMBL/GenBank/DDBJ whole genome shotgun (WGS) entry which is preliminary data.</text>
</comment>
<dbReference type="SMART" id="SM00360">
    <property type="entry name" value="RRM"/>
    <property type="match status" value="1"/>
</dbReference>
<keyword evidence="9 16" id="KW-0862">Zinc</keyword>
<keyword evidence="7" id="KW-0747">Spliceosome</keyword>
<evidence type="ECO:0000256" key="1">
    <source>
        <dbReference type="ARBA" id="ARBA00004123"/>
    </source>
</evidence>
<evidence type="ECO:0000256" key="3">
    <source>
        <dbReference type="ARBA" id="ARBA00011524"/>
    </source>
</evidence>
<evidence type="ECO:0000256" key="2">
    <source>
        <dbReference type="ARBA" id="ARBA00008024"/>
    </source>
</evidence>
<evidence type="ECO:0000256" key="16">
    <source>
        <dbReference type="PROSITE-ProRule" id="PRU00723"/>
    </source>
</evidence>
<comment type="similarity">
    <text evidence="2">Belongs to the RRM CWC2 family.</text>
</comment>
<dbReference type="InterPro" id="IPR000571">
    <property type="entry name" value="Znf_CCCH"/>
</dbReference>
<dbReference type="SUPFAM" id="SSF54928">
    <property type="entry name" value="RNA-binding domain, RBD"/>
    <property type="match status" value="1"/>
</dbReference>
<dbReference type="VEuPathDB" id="FungiDB:C5L36_0A05080"/>
<reference evidence="22" key="1">
    <citation type="journal article" date="2017" name="Genome Announc.">
        <title>Genome sequences of Cyberlindnera fabianii 65, Pichia kudriavzevii 129, and Saccharomyces cerevisiae 131 isolated from fermented masau fruits in Zimbabwe.</title>
        <authorList>
            <person name="van Rijswijck I.M.H."/>
            <person name="Derks M.F.L."/>
            <person name="Abee T."/>
            <person name="de Ridder D."/>
            <person name="Smid E.J."/>
        </authorList>
    </citation>
    <scope>NUCLEOTIDE SEQUENCE [LARGE SCALE GENOMIC DNA]</scope>
    <source>
        <strain evidence="22">129</strain>
    </source>
</reference>
<comment type="subunit">
    <text evidence="3">Associated with the spliceosome.</text>
</comment>
<dbReference type="PROSITE" id="PS50102">
    <property type="entry name" value="RRM"/>
    <property type="match status" value="1"/>
</dbReference>
<dbReference type="GO" id="GO:0071006">
    <property type="term" value="C:U2-type catalytic step 1 spliceosome"/>
    <property type="evidence" value="ECO:0007669"/>
    <property type="project" value="TreeGrafter"/>
</dbReference>
<keyword evidence="6 16" id="KW-0479">Metal-binding</keyword>
<protein>
    <recommendedName>
        <fullName evidence="4">Pre-mRNA-splicing factor CWC2</fullName>
    </recommendedName>
</protein>
<accession>A0A1V2LTF7</accession>
<dbReference type="InterPro" id="IPR012677">
    <property type="entry name" value="Nucleotide-bd_a/b_plait_sf"/>
</dbReference>
<evidence type="ECO:0000256" key="17">
    <source>
        <dbReference type="SAM" id="Coils"/>
    </source>
</evidence>
<keyword evidence="13" id="KW-0131">Cell cycle</keyword>
<dbReference type="Pfam" id="PF00076">
    <property type="entry name" value="RRM_1"/>
    <property type="match status" value="1"/>
</dbReference>
<dbReference type="SUPFAM" id="SSF90229">
    <property type="entry name" value="CCCH zinc finger"/>
    <property type="match status" value="1"/>
</dbReference>
<evidence type="ECO:0000256" key="14">
    <source>
        <dbReference type="ARBA" id="ARBA00025224"/>
    </source>
</evidence>
<dbReference type="PROSITE" id="PS50103">
    <property type="entry name" value="ZF_C3H1"/>
    <property type="match status" value="1"/>
</dbReference>
<feature type="region of interest" description="Disordered" evidence="18">
    <location>
        <begin position="1"/>
        <end position="31"/>
    </location>
</feature>
<dbReference type="GO" id="GO:0008270">
    <property type="term" value="F:zinc ion binding"/>
    <property type="evidence" value="ECO:0007669"/>
    <property type="project" value="UniProtKB-KW"/>
</dbReference>
<name>A0A1V2LTF7_PICKU</name>
<evidence type="ECO:0000256" key="6">
    <source>
        <dbReference type="ARBA" id="ARBA00022723"/>
    </source>
</evidence>
<evidence type="ECO:0000256" key="7">
    <source>
        <dbReference type="ARBA" id="ARBA00022728"/>
    </source>
</evidence>
<comment type="function">
    <text evidence="14">Involved in the first step of pre-mRNA splicing. Required for cell growth and cell cycle control. Plays a role in the levels of the U1, U4, U5 and U6 snRNAs and the maintenance of the U4/U6 snRNA complex. May provide the link between the 'nineteen complex' NTC spliceosome protein complex and the spliceosome through the U6 snRNA. Associates predominantly with U6 snRNAs in assembled active spliceosomes. Binds directly to the internal stem-loop (ISL) domain of the U6 snRNA and to the pre-mRNA intron near the 5' splice site during the activation and catalytic phases of the spliceosome cycle.</text>
</comment>
<dbReference type="GO" id="GO:0017070">
    <property type="term" value="F:U6 snRNA binding"/>
    <property type="evidence" value="ECO:0007669"/>
    <property type="project" value="TreeGrafter"/>
</dbReference>
<keyword evidence="12" id="KW-0539">Nucleus</keyword>
<evidence type="ECO:0000256" key="8">
    <source>
        <dbReference type="ARBA" id="ARBA00022771"/>
    </source>
</evidence>
<feature type="domain" description="RRM" evidence="19">
    <location>
        <begin position="147"/>
        <end position="225"/>
    </location>
</feature>
<evidence type="ECO:0000256" key="5">
    <source>
        <dbReference type="ARBA" id="ARBA00022664"/>
    </source>
</evidence>
<dbReference type="GO" id="GO:0000974">
    <property type="term" value="C:Prp19 complex"/>
    <property type="evidence" value="ECO:0007669"/>
    <property type="project" value="TreeGrafter"/>
</dbReference>
<keyword evidence="17" id="KW-0175">Coiled coil</keyword>
<dbReference type="InterPro" id="IPR035979">
    <property type="entry name" value="RBD_domain_sf"/>
</dbReference>
<sequence>MTDTGPSEVSKNRSPARVQLDPSLVKENSKPDQTGQVFNIWYNKWTGGENNGRRGITHAKHRCNVVLDSGYTRADKHAREGEINRTHYICLYFARGYCCNGKNCDYLHRIPNELDIFSPTVDCFGRERFMDYRDDMSGIGSFGRVNKTLFVSRLSTTTSDMTKRITKAFQEFGELTNVRYIKDKNIAFVTYKLESQAQFAKEAMYCQSLTPGNENETIDIRWANEDQSVGAKRRRIEKEEEMSMEAARKLLQKLKENNSQRKNTTIVTTNEEPGVKDTKPQIDLELKGISIEALQRLKRLRQEQKPSTLYTGYSSSDSGS</sequence>
<organism evidence="21 22">
    <name type="scientific">Pichia kudriavzevii</name>
    <name type="common">Yeast</name>
    <name type="synonym">Issatchenkia orientalis</name>
    <dbReference type="NCBI Taxonomy" id="4909"/>
    <lineage>
        <taxon>Eukaryota</taxon>
        <taxon>Fungi</taxon>
        <taxon>Dikarya</taxon>
        <taxon>Ascomycota</taxon>
        <taxon>Saccharomycotina</taxon>
        <taxon>Pichiomycetes</taxon>
        <taxon>Pichiales</taxon>
        <taxon>Pichiaceae</taxon>
        <taxon>Pichia</taxon>
    </lineage>
</organism>